<sequence>MADTVFIFNKTLEQRIEEFEDVLCSGDVPVLASEVADQWSFCLENFIEPTGWQALWKISRQICEELNITFPKFVFVKVLRVDFRELTALVDVERVQDDITIPLKQDVPLTQLYPTKIQEEVHINVDYTANFIDQLRFFYNHIWCPWDVEDAEGGDWASKFLVNRVQLYFEMNDGTVPTKLADKIHKNKEQARKLFEQKQELEGNLSKGTVLDAEDISSPVAEEHTYKLMQVHLQLNPLITELQLFENPAMRKLIIKRFNEEEEMKRQNSNAVVVWQSGSVDSYIDFLSSCKQVLDEGTSIVSASSLLSAIESAVSGNTILLFKGIHYLNQILEYNLTITGIGSKSPEIVAKESNSFLFSVRNASIKLWNVHLYAGNVASVLQVSNNSAVELINCTITNEDAEDGRGIVVNPGGSVIIDGCNFSGLHVAVCCYPGSRVCIKNSNFKNCVFGVEAYESSELQISGGSVVNCSEAGIFISQKNGSHVRGGIEHLQK</sequence>
<keyword evidence="2" id="KW-0963">Cytoplasm</keyword>
<dbReference type="InterPro" id="IPR011050">
    <property type="entry name" value="Pectin_lyase_fold/virulence"/>
</dbReference>
<reference evidence="6" key="1">
    <citation type="submission" date="2022-12" db="EMBL/GenBank/DDBJ databases">
        <title>Chromosome-level genome assembly of the bean flower thrips Megalurothrips usitatus.</title>
        <authorList>
            <person name="Ma L."/>
            <person name="Liu Q."/>
            <person name="Li H."/>
            <person name="Cai W."/>
        </authorList>
    </citation>
    <scope>NUCLEOTIDE SEQUENCE</scope>
    <source>
        <strain evidence="6">Cailab_2022a</strain>
    </source>
</reference>
<dbReference type="SUPFAM" id="SSF51126">
    <property type="entry name" value="Pectin lyase-like"/>
    <property type="match status" value="1"/>
</dbReference>
<dbReference type="Pfam" id="PF23762">
    <property type="entry name" value="SHCBP_N"/>
    <property type="match status" value="1"/>
</dbReference>
<feature type="domain" description="Right handed beta helix" evidence="4">
    <location>
        <begin position="381"/>
        <end position="481"/>
    </location>
</feature>
<evidence type="ECO:0000259" key="5">
    <source>
        <dbReference type="Pfam" id="PF23762"/>
    </source>
</evidence>
<comment type="subcellular location">
    <subcellularLocation>
        <location evidence="1">Cytoplasm</location>
        <location evidence="1">Cytoskeleton</location>
        <location evidence="1">Spindle</location>
    </subcellularLocation>
</comment>
<keyword evidence="3" id="KW-0206">Cytoskeleton</keyword>
<evidence type="ECO:0000313" key="7">
    <source>
        <dbReference type="Proteomes" id="UP001075354"/>
    </source>
</evidence>
<dbReference type="Proteomes" id="UP001075354">
    <property type="component" value="Chromosome 15"/>
</dbReference>
<dbReference type="GO" id="GO:0007283">
    <property type="term" value="P:spermatogenesis"/>
    <property type="evidence" value="ECO:0007669"/>
    <property type="project" value="TreeGrafter"/>
</dbReference>
<dbReference type="Gene3D" id="2.160.20.10">
    <property type="entry name" value="Single-stranded right-handed beta-helix, Pectin lyase-like"/>
    <property type="match status" value="1"/>
</dbReference>
<evidence type="ECO:0000259" key="4">
    <source>
        <dbReference type="Pfam" id="PF13229"/>
    </source>
</evidence>
<dbReference type="InterPro" id="IPR012334">
    <property type="entry name" value="Pectin_lyas_fold"/>
</dbReference>
<evidence type="ECO:0000256" key="3">
    <source>
        <dbReference type="ARBA" id="ARBA00023212"/>
    </source>
</evidence>
<name>A0AAV7X8A9_9NEOP</name>
<gene>
    <name evidence="6" type="ORF">ONE63_004397</name>
</gene>
<dbReference type="Pfam" id="PF13229">
    <property type="entry name" value="Beta_helix"/>
    <property type="match status" value="1"/>
</dbReference>
<dbReference type="PANTHER" id="PTHR14695">
    <property type="entry name" value="SHC SH2-DOMAIN BINDING PROTEIN 1-RELATED"/>
    <property type="match status" value="1"/>
</dbReference>
<proteinExistence type="predicted"/>
<evidence type="ECO:0000313" key="6">
    <source>
        <dbReference type="EMBL" id="KAJ1520184.1"/>
    </source>
</evidence>
<dbReference type="EMBL" id="JAPTSV010000015">
    <property type="protein sequence ID" value="KAJ1520184.1"/>
    <property type="molecule type" value="Genomic_DNA"/>
</dbReference>
<accession>A0AAV7X8A9</accession>
<protein>
    <recommendedName>
        <fullName evidence="8">Protein nessun dorma</fullName>
    </recommendedName>
</protein>
<feature type="domain" description="SHC SH2" evidence="5">
    <location>
        <begin position="14"/>
        <end position="251"/>
    </location>
</feature>
<evidence type="ECO:0000256" key="2">
    <source>
        <dbReference type="ARBA" id="ARBA00022490"/>
    </source>
</evidence>
<dbReference type="PANTHER" id="PTHR14695:SF4">
    <property type="entry name" value="PROTEIN NESSUN DORMA"/>
    <property type="match status" value="1"/>
</dbReference>
<dbReference type="InterPro" id="IPR045140">
    <property type="entry name" value="SHCBP1-like"/>
</dbReference>
<evidence type="ECO:0000256" key="1">
    <source>
        <dbReference type="ARBA" id="ARBA00004186"/>
    </source>
</evidence>
<dbReference type="GO" id="GO:0007112">
    <property type="term" value="P:male meiosis cytokinesis"/>
    <property type="evidence" value="ECO:0007669"/>
    <property type="project" value="TreeGrafter"/>
</dbReference>
<dbReference type="AlphaFoldDB" id="A0AAV7X8A9"/>
<dbReference type="InterPro" id="IPR057508">
    <property type="entry name" value="SHCBP-like_N"/>
</dbReference>
<evidence type="ECO:0008006" key="8">
    <source>
        <dbReference type="Google" id="ProtNLM"/>
    </source>
</evidence>
<dbReference type="InterPro" id="IPR039448">
    <property type="entry name" value="Beta_helix"/>
</dbReference>
<organism evidence="6 7">
    <name type="scientific">Megalurothrips usitatus</name>
    <name type="common">bean blossom thrips</name>
    <dbReference type="NCBI Taxonomy" id="439358"/>
    <lineage>
        <taxon>Eukaryota</taxon>
        <taxon>Metazoa</taxon>
        <taxon>Ecdysozoa</taxon>
        <taxon>Arthropoda</taxon>
        <taxon>Hexapoda</taxon>
        <taxon>Insecta</taxon>
        <taxon>Pterygota</taxon>
        <taxon>Neoptera</taxon>
        <taxon>Paraneoptera</taxon>
        <taxon>Thysanoptera</taxon>
        <taxon>Terebrantia</taxon>
        <taxon>Thripoidea</taxon>
        <taxon>Thripidae</taxon>
        <taxon>Megalurothrips</taxon>
    </lineage>
</organism>
<keyword evidence="7" id="KW-1185">Reference proteome</keyword>
<dbReference type="GO" id="GO:0005819">
    <property type="term" value="C:spindle"/>
    <property type="evidence" value="ECO:0007669"/>
    <property type="project" value="UniProtKB-SubCell"/>
</dbReference>
<comment type="caution">
    <text evidence="6">The sequence shown here is derived from an EMBL/GenBank/DDBJ whole genome shotgun (WGS) entry which is preliminary data.</text>
</comment>